<dbReference type="InterPro" id="IPR036779">
    <property type="entry name" value="LysM_dom_sf"/>
</dbReference>
<evidence type="ECO:0000256" key="1">
    <source>
        <dbReference type="ARBA" id="ARBA00022669"/>
    </source>
</evidence>
<keyword evidence="8" id="KW-1185">Reference proteome</keyword>
<dbReference type="STRING" id="701091.M2UEE6"/>
<dbReference type="CDD" id="cd00118">
    <property type="entry name" value="LysM"/>
    <property type="match status" value="3"/>
</dbReference>
<accession>M2UEE6</accession>
<keyword evidence="1" id="KW-0147">Chitin-binding</keyword>
<dbReference type="Gene3D" id="3.10.350.10">
    <property type="entry name" value="LysM domain"/>
    <property type="match status" value="6"/>
</dbReference>
<feature type="domain" description="LysM" evidence="6">
    <location>
        <begin position="289"/>
        <end position="335"/>
    </location>
</feature>
<dbReference type="OMA" id="NCNAFHT"/>
<dbReference type="PANTHER" id="PTHR34997">
    <property type="entry name" value="AM15"/>
    <property type="match status" value="1"/>
</dbReference>
<dbReference type="GO" id="GO:0008061">
    <property type="term" value="F:chitin binding"/>
    <property type="evidence" value="ECO:0007669"/>
    <property type="project" value="UniProtKB-KW"/>
</dbReference>
<evidence type="ECO:0000256" key="4">
    <source>
        <dbReference type="SAM" id="MobiDB-lite"/>
    </source>
</evidence>
<evidence type="ECO:0000256" key="5">
    <source>
        <dbReference type="SAM" id="SignalP"/>
    </source>
</evidence>
<feature type="domain" description="LysM" evidence="6">
    <location>
        <begin position="446"/>
        <end position="493"/>
    </location>
</feature>
<keyword evidence="2 5" id="KW-0732">Signal</keyword>
<feature type="region of interest" description="Disordered" evidence="4">
    <location>
        <begin position="503"/>
        <end position="537"/>
    </location>
</feature>
<reference evidence="7 8" key="1">
    <citation type="journal article" date="2012" name="PLoS Pathog.">
        <title>Diverse lifestyles and strategies of plant pathogenesis encoded in the genomes of eighteen Dothideomycetes fungi.</title>
        <authorList>
            <person name="Ohm R.A."/>
            <person name="Feau N."/>
            <person name="Henrissat B."/>
            <person name="Schoch C.L."/>
            <person name="Horwitz B.A."/>
            <person name="Barry K.W."/>
            <person name="Condon B.J."/>
            <person name="Copeland A.C."/>
            <person name="Dhillon B."/>
            <person name="Glaser F."/>
            <person name="Hesse C.N."/>
            <person name="Kosti I."/>
            <person name="LaButti K."/>
            <person name="Lindquist E.A."/>
            <person name="Lucas S."/>
            <person name="Salamov A.A."/>
            <person name="Bradshaw R.E."/>
            <person name="Ciuffetti L."/>
            <person name="Hamelin R.C."/>
            <person name="Kema G.H.J."/>
            <person name="Lawrence C."/>
            <person name="Scott J.A."/>
            <person name="Spatafora J.W."/>
            <person name="Turgeon B.G."/>
            <person name="de Wit P.J.G.M."/>
            <person name="Zhong S."/>
            <person name="Goodwin S.B."/>
            <person name="Grigoriev I.V."/>
        </authorList>
    </citation>
    <scope>NUCLEOTIDE SEQUENCE [LARGE SCALE GENOMIC DNA]</scope>
    <source>
        <strain evidence="8">C5 / ATCC 48332 / race O</strain>
    </source>
</reference>
<reference evidence="8" key="2">
    <citation type="journal article" date="2013" name="PLoS Genet.">
        <title>Comparative genome structure, secondary metabolite, and effector coding capacity across Cochliobolus pathogens.</title>
        <authorList>
            <person name="Condon B.J."/>
            <person name="Leng Y."/>
            <person name="Wu D."/>
            <person name="Bushley K.E."/>
            <person name="Ohm R.A."/>
            <person name="Otillar R."/>
            <person name="Martin J."/>
            <person name="Schackwitz W."/>
            <person name="Grimwood J."/>
            <person name="MohdZainudin N."/>
            <person name="Xue C."/>
            <person name="Wang R."/>
            <person name="Manning V.A."/>
            <person name="Dhillon B."/>
            <person name="Tu Z.J."/>
            <person name="Steffenson B.J."/>
            <person name="Salamov A."/>
            <person name="Sun H."/>
            <person name="Lowry S."/>
            <person name="LaButti K."/>
            <person name="Han J."/>
            <person name="Copeland A."/>
            <person name="Lindquist E."/>
            <person name="Barry K."/>
            <person name="Schmutz J."/>
            <person name="Baker S.E."/>
            <person name="Ciuffetti L.M."/>
            <person name="Grigoriev I.V."/>
            <person name="Zhong S."/>
            <person name="Turgeon B.G."/>
        </authorList>
    </citation>
    <scope>NUCLEOTIDE SEQUENCE [LARGE SCALE GENOMIC DNA]</scope>
    <source>
        <strain evidence="8">C5 / ATCC 48332 / race O</strain>
    </source>
</reference>
<feature type="region of interest" description="Disordered" evidence="4">
    <location>
        <begin position="98"/>
        <end position="152"/>
    </location>
</feature>
<gene>
    <name evidence="7" type="ORF">COCHEDRAFT_1228376</name>
</gene>
<dbReference type="EMBL" id="KB445585">
    <property type="protein sequence ID" value="EMD86343.1"/>
    <property type="molecule type" value="Genomic_DNA"/>
</dbReference>
<sequence>MVTTSFWRGFVAASIFFKFSNAQTSSPTGPTHPNIAKNCNAFHTVVSGDGCWAVETKYGISHANFIKWNPDVSDDCLTNFWLGSSYCVGVGALPSSSIRSSSANAPVTSSSIKSGSSSVPVTSVRSSTISSSKTSSVKSSSTQKPITPTAPYSIREPVHTWNISSTTVETAFPPKKTQAGQVSYCNNWHLVSAGETCQQIVGAATRATMAQFLEWNPALDSDCSGLYDGWWVCIGIQPQSMTVTFDYTTTAAPVEVPEPTAYTPTTYPEANSSFVASPTQAGLAPDCKAFHQAKDGETCRQVLQYGLVSQQQFFAWNPALNGNCDGLWLNYYYCVVAGDSLPAPPVETKRPSSVPQNQISTCNTWYKADGSETCDEIVMMYGRFSKNDLIKWNPTVGTDCGGIGANQYLCIGIPGTPTTRTTGVPSTTAPSSERPTQSGMVENCSDLWLVSRSDTCASIAGSKGTTELQLLTWNPALGTSKCTNLTPNFYICVGVTSGAVTTTKPPTSNSASSSKPSSVPVSSSATTSAGGAITTPSPTQGGMVAGCRRFYFVQPGDGCWAIANSASIALNDFYKWNPGAGSDCSNLWLDTWYCIGIAGPVTTISSGPPVPT</sequence>
<evidence type="ECO:0000313" key="7">
    <source>
        <dbReference type="EMBL" id="EMD86343.1"/>
    </source>
</evidence>
<protein>
    <submittedName>
        <fullName evidence="7">Carbohydrate-binding module family 50 protein</fullName>
    </submittedName>
</protein>
<feature type="domain" description="LysM" evidence="6">
    <location>
        <begin position="549"/>
        <end position="595"/>
    </location>
</feature>
<feature type="chain" id="PRO_5004027235" evidence="5">
    <location>
        <begin position="23"/>
        <end position="612"/>
    </location>
</feature>
<feature type="domain" description="LysM" evidence="6">
    <location>
        <begin position="41"/>
        <end position="88"/>
    </location>
</feature>
<dbReference type="SUPFAM" id="SSF54106">
    <property type="entry name" value="LysM domain"/>
    <property type="match status" value="3"/>
</dbReference>
<evidence type="ECO:0000259" key="6">
    <source>
        <dbReference type="PROSITE" id="PS51782"/>
    </source>
</evidence>
<dbReference type="InterPro" id="IPR052210">
    <property type="entry name" value="LysM1-like"/>
</dbReference>
<evidence type="ECO:0000256" key="3">
    <source>
        <dbReference type="ARBA" id="ARBA00023026"/>
    </source>
</evidence>
<keyword evidence="3" id="KW-0843">Virulence</keyword>
<evidence type="ECO:0000313" key="8">
    <source>
        <dbReference type="Proteomes" id="UP000016936"/>
    </source>
</evidence>
<feature type="domain" description="LysM" evidence="6">
    <location>
        <begin position="364"/>
        <end position="411"/>
    </location>
</feature>
<feature type="signal peptide" evidence="5">
    <location>
        <begin position="1"/>
        <end position="22"/>
    </location>
</feature>
<dbReference type="eggNOG" id="KOG2806">
    <property type="taxonomic scope" value="Eukaryota"/>
</dbReference>
<dbReference type="InterPro" id="IPR018392">
    <property type="entry name" value="LysM"/>
</dbReference>
<name>M2UEE6_COCH5</name>
<dbReference type="PANTHER" id="PTHR34997:SF2">
    <property type="entry name" value="LYSM DOMAIN-CONTAINING PROTEIN-RELATED"/>
    <property type="match status" value="1"/>
</dbReference>
<dbReference type="SMART" id="SM00257">
    <property type="entry name" value="LysM"/>
    <property type="match status" value="4"/>
</dbReference>
<evidence type="ECO:0000256" key="2">
    <source>
        <dbReference type="ARBA" id="ARBA00022729"/>
    </source>
</evidence>
<organism evidence="7 8">
    <name type="scientific">Cochliobolus heterostrophus (strain C5 / ATCC 48332 / race O)</name>
    <name type="common">Southern corn leaf blight fungus</name>
    <name type="synonym">Bipolaris maydis</name>
    <dbReference type="NCBI Taxonomy" id="701091"/>
    <lineage>
        <taxon>Eukaryota</taxon>
        <taxon>Fungi</taxon>
        <taxon>Dikarya</taxon>
        <taxon>Ascomycota</taxon>
        <taxon>Pezizomycotina</taxon>
        <taxon>Dothideomycetes</taxon>
        <taxon>Pleosporomycetidae</taxon>
        <taxon>Pleosporales</taxon>
        <taxon>Pleosporineae</taxon>
        <taxon>Pleosporaceae</taxon>
        <taxon>Bipolaris</taxon>
    </lineage>
</organism>
<dbReference type="PROSITE" id="PS51782">
    <property type="entry name" value="LYSM"/>
    <property type="match status" value="6"/>
</dbReference>
<dbReference type="Proteomes" id="UP000016936">
    <property type="component" value="Unassembled WGS sequence"/>
</dbReference>
<dbReference type="Pfam" id="PF01476">
    <property type="entry name" value="LysM"/>
    <property type="match status" value="3"/>
</dbReference>
<dbReference type="AlphaFoldDB" id="M2UEE6"/>
<feature type="domain" description="LysM" evidence="6">
    <location>
        <begin position="187"/>
        <end position="234"/>
    </location>
</feature>
<proteinExistence type="predicted"/>
<dbReference type="OrthoDB" id="5985073at2759"/>
<dbReference type="HOGENOM" id="CLU_010591_8_2_1"/>
<feature type="compositionally biased region" description="Low complexity" evidence="4">
    <location>
        <begin position="98"/>
        <end position="142"/>
    </location>
</feature>